<dbReference type="CDD" id="cd09951">
    <property type="entry name" value="HERV-Rb-like_HR1-HR2"/>
    <property type="match status" value="1"/>
</dbReference>
<dbReference type="SUPFAM" id="SSF58069">
    <property type="entry name" value="Virus ectodomain"/>
    <property type="match status" value="1"/>
</dbReference>
<reference evidence="2" key="1">
    <citation type="submission" date="2025-08" db="UniProtKB">
        <authorList>
            <consortium name="Ensembl"/>
        </authorList>
    </citation>
    <scope>IDENTIFICATION</scope>
</reference>
<protein>
    <submittedName>
        <fullName evidence="2">Uncharacterized protein</fullName>
    </submittedName>
</protein>
<evidence type="ECO:0000313" key="2">
    <source>
        <dbReference type="Ensembl" id="ENSAMXP00005005857.1"/>
    </source>
</evidence>
<accession>A0A8B9H7R1</accession>
<name>A0A8B9H7R1_ASTMX</name>
<dbReference type="Ensembl" id="ENSAMXT00005006662.1">
    <property type="protein sequence ID" value="ENSAMXP00005005857.1"/>
    <property type="gene ID" value="ENSAMXG00005003522.1"/>
</dbReference>
<feature type="transmembrane region" description="Helical" evidence="1">
    <location>
        <begin position="406"/>
        <end position="436"/>
    </location>
</feature>
<dbReference type="Proteomes" id="UP000694621">
    <property type="component" value="Unplaced"/>
</dbReference>
<dbReference type="AlphaFoldDB" id="A0A8B9H7R1"/>
<keyword evidence="1" id="KW-0472">Membrane</keyword>
<evidence type="ECO:0000256" key="1">
    <source>
        <dbReference type="SAM" id="Phobius"/>
    </source>
</evidence>
<keyword evidence="1" id="KW-1133">Transmembrane helix</keyword>
<dbReference type="PANTHER" id="PTHR10424">
    <property type="entry name" value="VIRAL ENVELOPE PROTEIN"/>
    <property type="match status" value="1"/>
</dbReference>
<dbReference type="Gene3D" id="1.10.287.210">
    <property type="match status" value="1"/>
</dbReference>
<feature type="transmembrane region" description="Helical" evidence="1">
    <location>
        <begin position="12"/>
        <end position="30"/>
    </location>
</feature>
<keyword evidence="1" id="KW-0812">Transmembrane</keyword>
<sequence>MSPFLRWGSGSTLLILGVISVITVGAIFITCSLTSCNNPLTTHEHQPGREVYHSERQVSKTQPPCMKKFGGIEFNYVKGSTMTYSFDLCDVINCGSNHASWRGHDVYLCPSEGVQWMCVYGRDGGEILLYLTTPGQGHFTAVKGGGNYTCFSRDHPTPGTILGTVPADWCKQTLMGDDSVGAWARAGIYYYCGNGVLIVRMPLRSRGTCAMVRLAAPLMLLGYKSKDNDPKSFHRIKRSDDRFDLSQGSPTCIDAIGVPRGVPNQYKLADQVAAGFENIPIIAVLFPVTPNKNVDRINYVHYNFLRLTNITRNAVEGLRDQLGPTSLMAVQNRMALDMLLAEKGGVCVMFGDSCCTFIPNNTAPDGSVTRALEGLRTLSNEMHEHSGINNPLENWMVNMFGQWKNLIMSLMMSVAVFVAILVTCGCCCIPCIRALIVRLISAMIEKRDAEKPPACIMSLINGKDQERENEVEEGLV</sequence>
<organism evidence="2 3">
    <name type="scientific">Astyanax mexicanus</name>
    <name type="common">Blind cave fish</name>
    <name type="synonym">Astyanax fasciatus mexicanus</name>
    <dbReference type="NCBI Taxonomy" id="7994"/>
    <lineage>
        <taxon>Eukaryota</taxon>
        <taxon>Metazoa</taxon>
        <taxon>Chordata</taxon>
        <taxon>Craniata</taxon>
        <taxon>Vertebrata</taxon>
        <taxon>Euteleostomi</taxon>
        <taxon>Actinopterygii</taxon>
        <taxon>Neopterygii</taxon>
        <taxon>Teleostei</taxon>
        <taxon>Ostariophysi</taxon>
        <taxon>Characiformes</taxon>
        <taxon>Characoidei</taxon>
        <taxon>Acestrorhamphidae</taxon>
        <taxon>Acestrorhamphinae</taxon>
        <taxon>Astyanax</taxon>
    </lineage>
</organism>
<dbReference type="PANTHER" id="PTHR10424:SF80">
    <property type="entry name" value="ENVELOPE GLYCOPROTEIN"/>
    <property type="match status" value="1"/>
</dbReference>
<dbReference type="Pfam" id="PF00429">
    <property type="entry name" value="TLV_coat"/>
    <property type="match status" value="1"/>
</dbReference>
<proteinExistence type="predicted"/>
<evidence type="ECO:0000313" key="3">
    <source>
        <dbReference type="Proteomes" id="UP000694621"/>
    </source>
</evidence>
<dbReference type="InterPro" id="IPR018154">
    <property type="entry name" value="TLV/ENV_coat_polyprotein"/>
</dbReference>